<organism evidence="1">
    <name type="scientific">marine sediment metagenome</name>
    <dbReference type="NCBI Taxonomy" id="412755"/>
    <lineage>
        <taxon>unclassified sequences</taxon>
        <taxon>metagenomes</taxon>
        <taxon>ecological metagenomes</taxon>
    </lineage>
</organism>
<dbReference type="AlphaFoldDB" id="A0A0F9IU26"/>
<sequence>STSNTPVRSWRPDLNEMASIKPGVIQYFNNDLSELMDWGF</sequence>
<evidence type="ECO:0000313" key="1">
    <source>
        <dbReference type="EMBL" id="KKM60854.1"/>
    </source>
</evidence>
<protein>
    <submittedName>
        <fullName evidence="1">Uncharacterized protein</fullName>
    </submittedName>
</protein>
<gene>
    <name evidence="1" type="ORF">LCGC14_1537570</name>
</gene>
<accession>A0A0F9IU26</accession>
<dbReference type="EMBL" id="LAZR01011595">
    <property type="protein sequence ID" value="KKM60854.1"/>
    <property type="molecule type" value="Genomic_DNA"/>
</dbReference>
<name>A0A0F9IU26_9ZZZZ</name>
<comment type="caution">
    <text evidence="1">The sequence shown here is derived from an EMBL/GenBank/DDBJ whole genome shotgun (WGS) entry which is preliminary data.</text>
</comment>
<reference evidence="1" key="1">
    <citation type="journal article" date="2015" name="Nature">
        <title>Complex archaea that bridge the gap between prokaryotes and eukaryotes.</title>
        <authorList>
            <person name="Spang A."/>
            <person name="Saw J.H."/>
            <person name="Jorgensen S.L."/>
            <person name="Zaremba-Niedzwiedzka K."/>
            <person name="Martijn J."/>
            <person name="Lind A.E."/>
            <person name="van Eijk R."/>
            <person name="Schleper C."/>
            <person name="Guy L."/>
            <person name="Ettema T.J."/>
        </authorList>
    </citation>
    <scope>NUCLEOTIDE SEQUENCE</scope>
</reference>
<feature type="non-terminal residue" evidence="1">
    <location>
        <position position="1"/>
    </location>
</feature>
<proteinExistence type="predicted"/>